<evidence type="ECO:0000313" key="2">
    <source>
        <dbReference type="Proteomes" id="UP000813461"/>
    </source>
</evidence>
<protein>
    <submittedName>
        <fullName evidence="1">Uncharacterized protein</fullName>
    </submittedName>
</protein>
<dbReference type="AlphaFoldDB" id="A0A8K0R8X7"/>
<dbReference type="EMBL" id="JAGMVJ010000009">
    <property type="protein sequence ID" value="KAH7087579.1"/>
    <property type="molecule type" value="Genomic_DNA"/>
</dbReference>
<organism evidence="1 2">
    <name type="scientific">Paraphoma chrysanthemicola</name>
    <dbReference type="NCBI Taxonomy" id="798071"/>
    <lineage>
        <taxon>Eukaryota</taxon>
        <taxon>Fungi</taxon>
        <taxon>Dikarya</taxon>
        <taxon>Ascomycota</taxon>
        <taxon>Pezizomycotina</taxon>
        <taxon>Dothideomycetes</taxon>
        <taxon>Pleosporomycetidae</taxon>
        <taxon>Pleosporales</taxon>
        <taxon>Pleosporineae</taxon>
        <taxon>Phaeosphaeriaceae</taxon>
        <taxon>Paraphoma</taxon>
    </lineage>
</organism>
<gene>
    <name evidence="1" type="ORF">FB567DRAFT_348367</name>
</gene>
<comment type="caution">
    <text evidence="1">The sequence shown here is derived from an EMBL/GenBank/DDBJ whole genome shotgun (WGS) entry which is preliminary data.</text>
</comment>
<dbReference type="Proteomes" id="UP000813461">
    <property type="component" value="Unassembled WGS sequence"/>
</dbReference>
<sequence>MWVLDFQGYDDCKPERLILSADLNYHAGSCMLSSTKHLLLPETDSFSFSNNPQHLEAFMSTEPELPQATEEHYPGLRCIIHGFDAPPTCRFCAPESIPDGFLKVLQPAPTKCFLVPDSHHVYPESAPWLCLECLHSVKPSKRNWCVMNTGTLSSCSTCGKPKKPDIMITHGFCVKPLLREGKPRRKYACCTVNPLKDGVCINEKCKNKLTPHWGHMKHPDRFMIPETVLLMTQQDGMS</sequence>
<name>A0A8K0R8X7_9PLEO</name>
<evidence type="ECO:0000313" key="1">
    <source>
        <dbReference type="EMBL" id="KAH7087579.1"/>
    </source>
</evidence>
<reference evidence="1" key="1">
    <citation type="journal article" date="2021" name="Nat. Commun.">
        <title>Genetic determinants of endophytism in the Arabidopsis root mycobiome.</title>
        <authorList>
            <person name="Mesny F."/>
            <person name="Miyauchi S."/>
            <person name="Thiergart T."/>
            <person name="Pickel B."/>
            <person name="Atanasova L."/>
            <person name="Karlsson M."/>
            <person name="Huettel B."/>
            <person name="Barry K.W."/>
            <person name="Haridas S."/>
            <person name="Chen C."/>
            <person name="Bauer D."/>
            <person name="Andreopoulos W."/>
            <person name="Pangilinan J."/>
            <person name="LaButti K."/>
            <person name="Riley R."/>
            <person name="Lipzen A."/>
            <person name="Clum A."/>
            <person name="Drula E."/>
            <person name="Henrissat B."/>
            <person name="Kohler A."/>
            <person name="Grigoriev I.V."/>
            <person name="Martin F.M."/>
            <person name="Hacquard S."/>
        </authorList>
    </citation>
    <scope>NUCLEOTIDE SEQUENCE</scope>
    <source>
        <strain evidence="1">MPI-SDFR-AT-0120</strain>
    </source>
</reference>
<keyword evidence="2" id="KW-1185">Reference proteome</keyword>
<accession>A0A8K0R8X7</accession>
<proteinExistence type="predicted"/>